<keyword evidence="1" id="KW-0812">Transmembrane</keyword>
<dbReference type="HOGENOM" id="CLU_1665790_0_0_9"/>
<evidence type="ECO:0000313" key="2">
    <source>
        <dbReference type="EMBL" id="EDS71893.1"/>
    </source>
</evidence>
<evidence type="ECO:0000256" key="1">
    <source>
        <dbReference type="SAM" id="Phobius"/>
    </source>
</evidence>
<keyword evidence="3" id="KW-1185">Reference proteome</keyword>
<reference evidence="2" key="1">
    <citation type="submission" date="2008-01" db="EMBL/GenBank/DDBJ databases">
        <authorList>
            <person name="Fulton L."/>
            <person name="Clifton S."/>
            <person name="Fulton B."/>
            <person name="Xu J."/>
            <person name="Minx P."/>
            <person name="Pepin K.H."/>
            <person name="Johnson M."/>
            <person name="Thiruvilangam P."/>
            <person name="Bhonagiri V."/>
            <person name="Nash W.E."/>
            <person name="Mardis E.R."/>
            <person name="Wilson R.K."/>
        </authorList>
    </citation>
    <scope>NUCLEOTIDE SEQUENCE [LARGE SCALE GENOMIC DNA]</scope>
    <source>
        <strain evidence="2">DSM 17244</strain>
    </source>
</reference>
<dbReference type="AlphaFoldDB" id="B1C8I3"/>
<sequence>MMNYADFKIIKDKLEKRSKILSIVPIFIFLAMIFQIVLLIVQAETSATWFNFVLVDQFFTNAHLFYAAKNIVLSVLFYGAVGISVLIIGTCAFFCYKNIKFSYGVLIFFYIIDFIVAVLSIDYIQMGVHFVFLCLMFYAVRTLTHLNSIPKEVWGYGE</sequence>
<evidence type="ECO:0000313" key="3">
    <source>
        <dbReference type="Proteomes" id="UP000005178"/>
    </source>
</evidence>
<protein>
    <submittedName>
        <fullName evidence="2">Uncharacterized protein</fullName>
    </submittedName>
</protein>
<proteinExistence type="predicted"/>
<feature type="transmembrane region" description="Helical" evidence="1">
    <location>
        <begin position="127"/>
        <end position="144"/>
    </location>
</feature>
<feature type="transmembrane region" description="Helical" evidence="1">
    <location>
        <begin position="20"/>
        <end position="41"/>
    </location>
</feature>
<feature type="transmembrane region" description="Helical" evidence="1">
    <location>
        <begin position="103"/>
        <end position="121"/>
    </location>
</feature>
<keyword evidence="1" id="KW-0472">Membrane</keyword>
<organism evidence="2 3">
    <name type="scientific">Anaerofustis stercorihominis DSM 17244</name>
    <dbReference type="NCBI Taxonomy" id="445971"/>
    <lineage>
        <taxon>Bacteria</taxon>
        <taxon>Bacillati</taxon>
        <taxon>Bacillota</taxon>
        <taxon>Clostridia</taxon>
        <taxon>Eubacteriales</taxon>
        <taxon>Eubacteriaceae</taxon>
        <taxon>Anaerofustis</taxon>
    </lineage>
</organism>
<gene>
    <name evidence="2" type="ORF">ANASTE_01597</name>
</gene>
<feature type="transmembrane region" description="Helical" evidence="1">
    <location>
        <begin position="71"/>
        <end position="96"/>
    </location>
</feature>
<dbReference type="OrthoDB" id="9898146at2"/>
<keyword evidence="1" id="KW-1133">Transmembrane helix</keyword>
<comment type="caution">
    <text evidence="2">The sequence shown here is derived from an EMBL/GenBank/DDBJ whole genome shotgun (WGS) entry which is preliminary data.</text>
</comment>
<dbReference type="GeneID" id="98000673"/>
<dbReference type="EMBL" id="ABIL02000006">
    <property type="protein sequence ID" value="EDS71893.1"/>
    <property type="molecule type" value="Genomic_DNA"/>
</dbReference>
<reference evidence="2" key="2">
    <citation type="submission" date="2013-08" db="EMBL/GenBank/DDBJ databases">
        <title>Draft genome sequence of Anaerofustis stercorihominis (DSM 17244).</title>
        <authorList>
            <person name="Sudarsanam P."/>
            <person name="Ley R."/>
            <person name="Guruge J."/>
            <person name="Turnbaugh P.J."/>
            <person name="Mahowald M."/>
            <person name="Liep D."/>
            <person name="Gordon J."/>
        </authorList>
    </citation>
    <scope>NUCLEOTIDE SEQUENCE</scope>
    <source>
        <strain evidence="2">DSM 17244</strain>
    </source>
</reference>
<dbReference type="Proteomes" id="UP000005178">
    <property type="component" value="Unassembled WGS sequence"/>
</dbReference>
<dbReference type="STRING" id="445971.ANASTE_01597"/>
<name>B1C8I3_9FIRM</name>
<accession>B1C8I3</accession>
<dbReference type="RefSeq" id="WP_007050363.1">
    <property type="nucleotide sequence ID" value="NZ_DS560019.1"/>
</dbReference>